<dbReference type="PANTHER" id="PTHR36206">
    <property type="entry name" value="ASPERCRYPTIN BIOSYNTHESIS CLUSTER-SPECIFIC TRANSCRIPTION REGULATOR ATNN-RELATED"/>
    <property type="match status" value="1"/>
</dbReference>
<evidence type="ECO:0000256" key="4">
    <source>
        <dbReference type="ARBA" id="ARBA00023125"/>
    </source>
</evidence>
<dbReference type="CDD" id="cd00067">
    <property type="entry name" value="GAL4"/>
    <property type="match status" value="1"/>
</dbReference>
<dbReference type="OrthoDB" id="2593732at2759"/>
<evidence type="ECO:0000256" key="3">
    <source>
        <dbReference type="ARBA" id="ARBA00023015"/>
    </source>
</evidence>
<evidence type="ECO:0000256" key="1">
    <source>
        <dbReference type="ARBA" id="ARBA00022723"/>
    </source>
</evidence>
<protein>
    <recommendedName>
        <fullName evidence="8">Zn(2)-C6 fungal-type domain-containing protein</fullName>
    </recommendedName>
</protein>
<dbReference type="GO" id="GO:0003677">
    <property type="term" value="F:DNA binding"/>
    <property type="evidence" value="ECO:0007669"/>
    <property type="project" value="UniProtKB-KW"/>
</dbReference>
<dbReference type="GO" id="GO:0000981">
    <property type="term" value="F:DNA-binding transcription factor activity, RNA polymerase II-specific"/>
    <property type="evidence" value="ECO:0007669"/>
    <property type="project" value="InterPro"/>
</dbReference>
<dbReference type="InterPro" id="IPR052360">
    <property type="entry name" value="Transcr_Regulatory_Proteins"/>
</dbReference>
<evidence type="ECO:0000256" key="7">
    <source>
        <dbReference type="SAM" id="MobiDB-lite"/>
    </source>
</evidence>
<dbReference type="Pfam" id="PF00172">
    <property type="entry name" value="Zn_clus"/>
    <property type="match status" value="1"/>
</dbReference>
<name>A0A9P9E0G8_9PLEO</name>
<evidence type="ECO:0000313" key="10">
    <source>
        <dbReference type="Proteomes" id="UP000700596"/>
    </source>
</evidence>
<feature type="region of interest" description="Disordered" evidence="7">
    <location>
        <begin position="387"/>
        <end position="412"/>
    </location>
</feature>
<dbReference type="InterPro" id="IPR021858">
    <property type="entry name" value="Fun_TF"/>
</dbReference>
<proteinExistence type="predicted"/>
<keyword evidence="5" id="KW-0804">Transcription</keyword>
<dbReference type="AlphaFoldDB" id="A0A9P9E0G8"/>
<dbReference type="GO" id="GO:0008270">
    <property type="term" value="F:zinc ion binding"/>
    <property type="evidence" value="ECO:0007669"/>
    <property type="project" value="InterPro"/>
</dbReference>
<evidence type="ECO:0000313" key="9">
    <source>
        <dbReference type="EMBL" id="KAH7128618.1"/>
    </source>
</evidence>
<dbReference type="Pfam" id="PF11951">
    <property type="entry name" value="Fungal_trans_2"/>
    <property type="match status" value="1"/>
</dbReference>
<evidence type="ECO:0000256" key="6">
    <source>
        <dbReference type="ARBA" id="ARBA00023242"/>
    </source>
</evidence>
<sequence>MQNLVRRVKCDEGKPLCTRCTSTGRKCDGYAQDASSNSQSLAVSQLSIFKNTVPMHSGLGNNVIYLEFYHHRAGAKSLSTDGFDQEFWSRIVLQMAQSEASVKHALVALAYLQKTEPGDIKHARSGGSIESRKTLLFHYNKAVRSLVNRMAEASYSIETGLVTCLIFVCIEFLRGDYFTAFSHLHSGLKIIGEWESLQDRLSPSSSTSLEITNLASNTRMIANKIAPIYVRALAMALLFGAPFEPLMDRFCPRPQSLKIQPFSSIREAQHICYDMRNASVIMISVIFRTLKDGNRLTTEIIHDHAHLLGCHESWLQALESLEQERRLSKEDSVIASSLRVSTYATYISLACLPQPSQVAYDSHTAMFKSLNHHAKIVIDSMNLPTPASPSTTLDSPSSYDSSEISIQSPEGTSKTSAHFTFEISVIPCLYIGVTKCRCPTTRRESLALLEKNPPREALWDAKQHAMVGKRVIEIEERELDPETGMPIPENRLLIAIISGQMDENGGFWATYASVGWVMRGCDPQDPKRHRGDRVPVRSDSEWDEWLVM</sequence>
<keyword evidence="2" id="KW-0862">Zinc</keyword>
<accession>A0A9P9E0G8</accession>
<keyword evidence="4" id="KW-0238">DNA-binding</keyword>
<feature type="domain" description="Zn(2)-C6 fungal-type" evidence="8">
    <location>
        <begin position="6"/>
        <end position="32"/>
    </location>
</feature>
<feature type="compositionally biased region" description="Low complexity" evidence="7">
    <location>
        <begin position="387"/>
        <end position="409"/>
    </location>
</feature>
<keyword evidence="6" id="KW-0539">Nucleus</keyword>
<evidence type="ECO:0000259" key="8">
    <source>
        <dbReference type="Pfam" id="PF00172"/>
    </source>
</evidence>
<keyword evidence="1" id="KW-0479">Metal-binding</keyword>
<dbReference type="InterPro" id="IPR036864">
    <property type="entry name" value="Zn2-C6_fun-type_DNA-bd_sf"/>
</dbReference>
<reference evidence="9" key="1">
    <citation type="journal article" date="2021" name="Nat. Commun.">
        <title>Genetic determinants of endophytism in the Arabidopsis root mycobiome.</title>
        <authorList>
            <person name="Mesny F."/>
            <person name="Miyauchi S."/>
            <person name="Thiergart T."/>
            <person name="Pickel B."/>
            <person name="Atanasova L."/>
            <person name="Karlsson M."/>
            <person name="Huettel B."/>
            <person name="Barry K.W."/>
            <person name="Haridas S."/>
            <person name="Chen C."/>
            <person name="Bauer D."/>
            <person name="Andreopoulos W."/>
            <person name="Pangilinan J."/>
            <person name="LaButti K."/>
            <person name="Riley R."/>
            <person name="Lipzen A."/>
            <person name="Clum A."/>
            <person name="Drula E."/>
            <person name="Henrissat B."/>
            <person name="Kohler A."/>
            <person name="Grigoriev I.V."/>
            <person name="Martin F.M."/>
            <person name="Hacquard S."/>
        </authorList>
    </citation>
    <scope>NUCLEOTIDE SEQUENCE</scope>
    <source>
        <strain evidence="9">MPI-CAGE-CH-0243</strain>
    </source>
</reference>
<gene>
    <name evidence="9" type="ORF">B0J11DRAFT_275146</name>
</gene>
<evidence type="ECO:0000256" key="2">
    <source>
        <dbReference type="ARBA" id="ARBA00022833"/>
    </source>
</evidence>
<keyword evidence="3" id="KW-0805">Transcription regulation</keyword>
<organism evidence="9 10">
    <name type="scientific">Dendryphion nanum</name>
    <dbReference type="NCBI Taxonomy" id="256645"/>
    <lineage>
        <taxon>Eukaryota</taxon>
        <taxon>Fungi</taxon>
        <taxon>Dikarya</taxon>
        <taxon>Ascomycota</taxon>
        <taxon>Pezizomycotina</taxon>
        <taxon>Dothideomycetes</taxon>
        <taxon>Pleosporomycetidae</taxon>
        <taxon>Pleosporales</taxon>
        <taxon>Torulaceae</taxon>
        <taxon>Dendryphion</taxon>
    </lineage>
</organism>
<dbReference type="SUPFAM" id="SSF57701">
    <property type="entry name" value="Zn2/Cys6 DNA-binding domain"/>
    <property type="match status" value="1"/>
</dbReference>
<dbReference type="Proteomes" id="UP000700596">
    <property type="component" value="Unassembled WGS sequence"/>
</dbReference>
<keyword evidence="10" id="KW-1185">Reference proteome</keyword>
<dbReference type="EMBL" id="JAGMWT010000005">
    <property type="protein sequence ID" value="KAH7128618.1"/>
    <property type="molecule type" value="Genomic_DNA"/>
</dbReference>
<dbReference type="InterPro" id="IPR001138">
    <property type="entry name" value="Zn2Cys6_DnaBD"/>
</dbReference>
<dbReference type="PANTHER" id="PTHR36206:SF4">
    <property type="entry name" value="HYPOTHETICAL CONSERVED PROTEIN (EUROFUNG)-RELATED"/>
    <property type="match status" value="1"/>
</dbReference>
<comment type="caution">
    <text evidence="9">The sequence shown here is derived from an EMBL/GenBank/DDBJ whole genome shotgun (WGS) entry which is preliminary data.</text>
</comment>
<evidence type="ECO:0000256" key="5">
    <source>
        <dbReference type="ARBA" id="ARBA00023163"/>
    </source>
</evidence>